<reference evidence="1 2" key="1">
    <citation type="submission" date="2022-06" db="EMBL/GenBank/DDBJ databases">
        <title>Sequencing the genomes of 1000 actinobacteria strains.</title>
        <authorList>
            <person name="Klenk H.-P."/>
        </authorList>
    </citation>
    <scope>NUCLEOTIDE SEQUENCE [LARGE SCALE GENOMIC DNA]</scope>
    <source>
        <strain evidence="1 2">DSM 44170</strain>
    </source>
</reference>
<protein>
    <submittedName>
        <fullName evidence="1">Uncharacterized protein</fullName>
    </submittedName>
</protein>
<organism evidence="1 2">
    <name type="scientific">Nonomuraea roseoviolacea subsp. carminata</name>
    <dbReference type="NCBI Taxonomy" id="160689"/>
    <lineage>
        <taxon>Bacteria</taxon>
        <taxon>Bacillati</taxon>
        <taxon>Actinomycetota</taxon>
        <taxon>Actinomycetes</taxon>
        <taxon>Streptosporangiales</taxon>
        <taxon>Streptosporangiaceae</taxon>
        <taxon>Nonomuraea</taxon>
    </lineage>
</organism>
<dbReference type="Proteomes" id="UP001320766">
    <property type="component" value="Unassembled WGS sequence"/>
</dbReference>
<dbReference type="EMBL" id="JAMZEC010000001">
    <property type="protein sequence ID" value="MCP2345423.1"/>
    <property type="molecule type" value="Genomic_DNA"/>
</dbReference>
<sequence length="48" mass="5299">MPARHFPVGLPPCRPLSAPAEAPMTLTELLEKYGDKWEFMPLYVGVAA</sequence>
<gene>
    <name evidence="1" type="ORF">HD595_001545</name>
</gene>
<keyword evidence="2" id="KW-1185">Reference proteome</keyword>
<accession>A0ABT1JUL0</accession>
<proteinExistence type="predicted"/>
<evidence type="ECO:0000313" key="2">
    <source>
        <dbReference type="Proteomes" id="UP001320766"/>
    </source>
</evidence>
<evidence type="ECO:0000313" key="1">
    <source>
        <dbReference type="EMBL" id="MCP2345423.1"/>
    </source>
</evidence>
<name>A0ABT1JUL0_9ACTN</name>
<comment type="caution">
    <text evidence="1">The sequence shown here is derived from an EMBL/GenBank/DDBJ whole genome shotgun (WGS) entry which is preliminary data.</text>
</comment>